<feature type="signal peptide" evidence="1">
    <location>
        <begin position="1"/>
        <end position="28"/>
    </location>
</feature>
<evidence type="ECO:0000313" key="2">
    <source>
        <dbReference type="EMBL" id="RAR74144.1"/>
    </source>
</evidence>
<reference evidence="2 3" key="1">
    <citation type="submission" date="2018-06" db="EMBL/GenBank/DDBJ databases">
        <title>Genomic Encyclopedia of Archaeal and Bacterial Type Strains, Phase II (KMG-II): from individual species to whole genera.</title>
        <authorList>
            <person name="Goeker M."/>
        </authorList>
    </citation>
    <scope>NUCLEOTIDE SEQUENCE [LARGE SCALE GENOMIC DNA]</scope>
    <source>
        <strain evidence="2 3">DSM 25663</strain>
    </source>
</reference>
<accession>A0A328YLF0</accession>
<name>A0A328YLF0_9FLAO</name>
<keyword evidence="1" id="KW-0732">Signal</keyword>
<evidence type="ECO:0000313" key="3">
    <source>
        <dbReference type="Proteomes" id="UP000248840"/>
    </source>
</evidence>
<keyword evidence="3" id="KW-1185">Reference proteome</keyword>
<evidence type="ECO:0000256" key="1">
    <source>
        <dbReference type="SAM" id="SignalP"/>
    </source>
</evidence>
<feature type="chain" id="PRO_5016368833" evidence="1">
    <location>
        <begin position="29"/>
        <end position="273"/>
    </location>
</feature>
<protein>
    <submittedName>
        <fullName evidence="2">Uncharacterized protein</fullName>
    </submittedName>
</protein>
<sequence length="273" mass="31450">MTSFKALIFYMKKTIFFMMCLFWGTLQAQIEQITPVAIDSITVDCDRFIGTDGAKNYFYIKDNVLYKKNDKTVVQYQNIALGKISSVSFINALRLVIFYDAFNTICIVDSQLNEIEQINFSDSDASLFASAVGISGQNKLWVFNQLNQQLLLFDLLSKSYKTIGVPFSNGILFCSGDFNNFQWIDKNYQWQVGSIYGNTISNGTLEVCDAVQFINPYCLVFQKGIELFIEDKKQNKRFKIALVEKSFKNFYYKDQILSIFTSNRITNYKLNLP</sequence>
<dbReference type="AlphaFoldDB" id="A0A328YLF0"/>
<dbReference type="Proteomes" id="UP000248840">
    <property type="component" value="Unassembled WGS sequence"/>
</dbReference>
<proteinExistence type="predicted"/>
<comment type="caution">
    <text evidence="2">The sequence shown here is derived from an EMBL/GenBank/DDBJ whole genome shotgun (WGS) entry which is preliminary data.</text>
</comment>
<dbReference type="EMBL" id="QLSZ01000002">
    <property type="protein sequence ID" value="RAR74144.1"/>
    <property type="molecule type" value="Genomic_DNA"/>
</dbReference>
<organism evidence="2 3">
    <name type="scientific">Flavobacterium aciduliphilum</name>
    <dbReference type="NCBI Taxonomy" id="1101402"/>
    <lineage>
        <taxon>Bacteria</taxon>
        <taxon>Pseudomonadati</taxon>
        <taxon>Bacteroidota</taxon>
        <taxon>Flavobacteriia</taxon>
        <taxon>Flavobacteriales</taxon>
        <taxon>Flavobacteriaceae</taxon>
        <taxon>Flavobacterium</taxon>
    </lineage>
</organism>
<gene>
    <name evidence="2" type="ORF">CLV55_10272</name>
</gene>